<gene>
    <name evidence="1" type="ORF">ACETAC_05860</name>
</gene>
<keyword evidence="2" id="KW-1185">Reference proteome</keyword>
<evidence type="ECO:0000313" key="2">
    <source>
        <dbReference type="Proteomes" id="UP000671913"/>
    </source>
</evidence>
<evidence type="ECO:0000313" key="1">
    <source>
        <dbReference type="EMBL" id="QSZ26453.1"/>
    </source>
</evidence>
<proteinExistence type="predicted"/>
<dbReference type="KEGG" id="aaut:ACETAC_05860"/>
<dbReference type="EMBL" id="CP060096">
    <property type="protein sequence ID" value="QSZ26453.1"/>
    <property type="molecule type" value="Genomic_DNA"/>
</dbReference>
<dbReference type="Proteomes" id="UP000671913">
    <property type="component" value="Chromosome"/>
</dbReference>
<protein>
    <submittedName>
        <fullName evidence="1">Uncharacterized protein</fullName>
    </submittedName>
</protein>
<accession>A0A974Y746</accession>
<dbReference type="RefSeq" id="WP_284679125.1">
    <property type="nucleotide sequence ID" value="NZ_CP060096.1"/>
</dbReference>
<dbReference type="AlphaFoldDB" id="A0A974Y746"/>
<sequence length="93" mass="9825">MKAVMPLNGFMELTEDNLIAVDGGSAIISGIYQPDYSPLWKAGSKGFIEGFGGACATGAEEFALEAGLFGATNNMVDYALEHPDPPLLPLIIY</sequence>
<organism evidence="1 2">
    <name type="scientific">Aceticella autotrophica</name>
    <dbReference type="NCBI Taxonomy" id="2755338"/>
    <lineage>
        <taxon>Bacteria</taxon>
        <taxon>Bacillati</taxon>
        <taxon>Bacillota</taxon>
        <taxon>Clostridia</taxon>
        <taxon>Thermoanaerobacterales</taxon>
        <taxon>Thermoanaerobacteraceae</taxon>
        <taxon>Aceticella</taxon>
    </lineage>
</organism>
<reference evidence="1" key="1">
    <citation type="submission" date="2020-08" db="EMBL/GenBank/DDBJ databases">
        <title>Genomic insights into the carbon and energy metabolism of the first obligate autotrophic acetogenic bacterium Aceticella autotrophica gen. nov., sp. nov.</title>
        <authorList>
            <person name="Toshchakov S.V."/>
            <person name="Elcheninov A.G."/>
            <person name="Kublanov I.V."/>
            <person name="Frolov E.N."/>
            <person name="Lebedinsky A.V."/>
        </authorList>
    </citation>
    <scope>NUCLEOTIDE SEQUENCE</scope>
    <source>
        <strain evidence="1">3443-3Ac</strain>
    </source>
</reference>
<name>A0A974Y746_9THEO</name>